<feature type="transmembrane region" description="Helical" evidence="5">
    <location>
        <begin position="153"/>
        <end position="171"/>
    </location>
</feature>
<sequence>MSSLVSSELTSSTLGTRARRVVAGVAALNLFGFFVEVAMAWHIGSASLLADAADFLEDFLINALVLAALGWSVAGRRKASYGLAGLILIPAIAAFATAIWKMISGTPPEALLLSGTAVFAMLINLLCAVLLLSLRKHGSALTKGAWLAARNDVAANLLILLAGVITIWWFSPWPDIAVGIVVGTINLSAAKEVLEAAQAEDPELELEE</sequence>
<dbReference type="SUPFAM" id="SSF161111">
    <property type="entry name" value="Cation efflux protein transmembrane domain-like"/>
    <property type="match status" value="1"/>
</dbReference>
<feature type="transmembrane region" description="Helical" evidence="5">
    <location>
        <begin position="112"/>
        <end position="132"/>
    </location>
</feature>
<dbReference type="EMBL" id="NWBP01000011">
    <property type="protein sequence ID" value="PCC83533.1"/>
    <property type="molecule type" value="Genomic_DNA"/>
</dbReference>
<accession>A0A2A4AKT5</accession>
<gene>
    <name evidence="7" type="ORF">COM45_03410</name>
</gene>
<feature type="transmembrane region" description="Helical" evidence="5">
    <location>
        <begin position="21"/>
        <end position="43"/>
    </location>
</feature>
<reference evidence="7 8" key="1">
    <citation type="submission" date="2017-09" db="EMBL/GenBank/DDBJ databases">
        <title>Draft Genome Sequence of Corynebacterium accolens AH4003.</title>
        <authorList>
            <person name="Chen Y."/>
            <person name="Oosthuysen W.F."/>
            <person name="Kelley S."/>
            <person name="Horswill A."/>
        </authorList>
    </citation>
    <scope>NUCLEOTIDE SEQUENCE [LARGE SCALE GENOMIC DNA]</scope>
    <source>
        <strain evidence="7 8">AH4003</strain>
    </source>
</reference>
<dbReference type="Proteomes" id="UP000218690">
    <property type="component" value="Unassembled WGS sequence"/>
</dbReference>
<organism evidence="7 8">
    <name type="scientific">Corynebacterium accolens</name>
    <dbReference type="NCBI Taxonomy" id="38284"/>
    <lineage>
        <taxon>Bacteria</taxon>
        <taxon>Bacillati</taxon>
        <taxon>Actinomycetota</taxon>
        <taxon>Actinomycetes</taxon>
        <taxon>Mycobacteriales</taxon>
        <taxon>Corynebacteriaceae</taxon>
        <taxon>Corynebacterium</taxon>
    </lineage>
</organism>
<proteinExistence type="predicted"/>
<dbReference type="GO" id="GO:0008324">
    <property type="term" value="F:monoatomic cation transmembrane transporter activity"/>
    <property type="evidence" value="ECO:0007669"/>
    <property type="project" value="InterPro"/>
</dbReference>
<evidence type="ECO:0000256" key="3">
    <source>
        <dbReference type="ARBA" id="ARBA00022989"/>
    </source>
</evidence>
<name>A0A2A4AKT5_9CORY</name>
<dbReference type="Pfam" id="PF01545">
    <property type="entry name" value="Cation_efflux"/>
    <property type="match status" value="1"/>
</dbReference>
<dbReference type="InterPro" id="IPR058533">
    <property type="entry name" value="Cation_efflux_TM"/>
</dbReference>
<feature type="domain" description="Cation efflux protein transmembrane" evidence="6">
    <location>
        <begin position="26"/>
        <end position="192"/>
    </location>
</feature>
<evidence type="ECO:0000256" key="2">
    <source>
        <dbReference type="ARBA" id="ARBA00022692"/>
    </source>
</evidence>
<protein>
    <submittedName>
        <fullName evidence="7">Cobalt transporter</fullName>
    </submittedName>
</protein>
<evidence type="ECO:0000313" key="7">
    <source>
        <dbReference type="EMBL" id="PCC83533.1"/>
    </source>
</evidence>
<keyword evidence="3 5" id="KW-1133">Transmembrane helix</keyword>
<dbReference type="AlphaFoldDB" id="A0A2A4AKT5"/>
<feature type="transmembrane region" description="Helical" evidence="5">
    <location>
        <begin position="55"/>
        <end position="74"/>
    </location>
</feature>
<dbReference type="GO" id="GO:0016020">
    <property type="term" value="C:membrane"/>
    <property type="evidence" value="ECO:0007669"/>
    <property type="project" value="UniProtKB-SubCell"/>
</dbReference>
<evidence type="ECO:0000259" key="6">
    <source>
        <dbReference type="Pfam" id="PF01545"/>
    </source>
</evidence>
<evidence type="ECO:0000256" key="5">
    <source>
        <dbReference type="SAM" id="Phobius"/>
    </source>
</evidence>
<keyword evidence="4 5" id="KW-0472">Membrane</keyword>
<keyword evidence="2 5" id="KW-0812">Transmembrane</keyword>
<evidence type="ECO:0000313" key="8">
    <source>
        <dbReference type="Proteomes" id="UP000218690"/>
    </source>
</evidence>
<dbReference type="Gene3D" id="1.20.1510.10">
    <property type="entry name" value="Cation efflux protein transmembrane domain"/>
    <property type="match status" value="1"/>
</dbReference>
<feature type="transmembrane region" description="Helical" evidence="5">
    <location>
        <begin position="81"/>
        <end position="100"/>
    </location>
</feature>
<comment type="subcellular location">
    <subcellularLocation>
        <location evidence="1">Membrane</location>
        <topology evidence="1">Multi-pass membrane protein</topology>
    </subcellularLocation>
</comment>
<evidence type="ECO:0000256" key="4">
    <source>
        <dbReference type="ARBA" id="ARBA00023136"/>
    </source>
</evidence>
<comment type="caution">
    <text evidence="7">The sequence shown here is derived from an EMBL/GenBank/DDBJ whole genome shotgun (WGS) entry which is preliminary data.</text>
</comment>
<evidence type="ECO:0000256" key="1">
    <source>
        <dbReference type="ARBA" id="ARBA00004141"/>
    </source>
</evidence>
<dbReference type="InterPro" id="IPR027469">
    <property type="entry name" value="Cation_efflux_TMD_sf"/>
</dbReference>